<evidence type="ECO:0000313" key="2">
    <source>
        <dbReference type="Proteomes" id="UP000076727"/>
    </source>
</evidence>
<proteinExistence type="predicted"/>
<name>A0A165LU61_9APHY</name>
<dbReference type="OrthoDB" id="3235454at2759"/>
<dbReference type="Proteomes" id="UP000076727">
    <property type="component" value="Unassembled WGS sequence"/>
</dbReference>
<dbReference type="EMBL" id="KV429117">
    <property type="protein sequence ID" value="KZT64853.1"/>
    <property type="molecule type" value="Genomic_DNA"/>
</dbReference>
<evidence type="ECO:0000313" key="1">
    <source>
        <dbReference type="EMBL" id="KZT64853.1"/>
    </source>
</evidence>
<gene>
    <name evidence="1" type="ORF">DAEQUDRAFT_759697</name>
</gene>
<protein>
    <submittedName>
        <fullName evidence="1">Uncharacterized protein</fullName>
    </submittedName>
</protein>
<reference evidence="1 2" key="1">
    <citation type="journal article" date="2016" name="Mol. Biol. Evol.">
        <title>Comparative Genomics of Early-Diverging Mushroom-Forming Fungi Provides Insights into the Origins of Lignocellulose Decay Capabilities.</title>
        <authorList>
            <person name="Nagy L.G."/>
            <person name="Riley R."/>
            <person name="Tritt A."/>
            <person name="Adam C."/>
            <person name="Daum C."/>
            <person name="Floudas D."/>
            <person name="Sun H."/>
            <person name="Yadav J.S."/>
            <person name="Pangilinan J."/>
            <person name="Larsson K.H."/>
            <person name="Matsuura K."/>
            <person name="Barry K."/>
            <person name="Labutti K."/>
            <person name="Kuo R."/>
            <person name="Ohm R.A."/>
            <person name="Bhattacharya S.S."/>
            <person name="Shirouzu T."/>
            <person name="Yoshinaga Y."/>
            <person name="Martin F.M."/>
            <person name="Grigoriev I.V."/>
            <person name="Hibbett D.S."/>
        </authorList>
    </citation>
    <scope>NUCLEOTIDE SEQUENCE [LARGE SCALE GENOMIC DNA]</scope>
    <source>
        <strain evidence="1 2">L-15889</strain>
    </source>
</reference>
<sequence>MPRADKTKVLLESQGSDDAGIMAVVAKQMQTSWEKKRKDKETKYFTDAQTVLHQCVTEHKEGFLEAVADLNSAYEKFVQDYAGVEDEIRKLLIQLSLEQQKLVTLAGKKHEQMAESEKIREREQVRGMAVAKKATEDFHRLTTTLHDHE</sequence>
<organism evidence="1 2">
    <name type="scientific">Daedalea quercina L-15889</name>
    <dbReference type="NCBI Taxonomy" id="1314783"/>
    <lineage>
        <taxon>Eukaryota</taxon>
        <taxon>Fungi</taxon>
        <taxon>Dikarya</taxon>
        <taxon>Basidiomycota</taxon>
        <taxon>Agaricomycotina</taxon>
        <taxon>Agaricomycetes</taxon>
        <taxon>Polyporales</taxon>
        <taxon>Fomitopsis</taxon>
    </lineage>
</organism>
<keyword evidence="2" id="KW-1185">Reference proteome</keyword>
<accession>A0A165LU61</accession>
<dbReference type="AlphaFoldDB" id="A0A165LU61"/>